<evidence type="ECO:0000256" key="6">
    <source>
        <dbReference type="ARBA" id="ARBA00022840"/>
    </source>
</evidence>
<comment type="function">
    <text evidence="9">Essential cell division protein that coordinates cell division and chromosome segregation. The N-terminus is involved in assembly of the cell-division machinery. The C-terminus functions as a DNA motor that moves dsDNA in an ATP-dependent manner towards the dif recombination site, which is located within the replication terminus region. Translocation stops specifically at Xer-dif sites, where FtsK interacts with the Xer recombinase, allowing activation of chromosome unlinking by recombination. FtsK orienting polar sequences (KOPS) guide the direction of DNA translocation. FtsK can remove proteins from DNA as it translocates, but translocation stops specifically at XerCD-dif site, thereby preventing removal of XerC and XerD from dif.</text>
</comment>
<keyword evidence="6 11" id="KW-0067">ATP-binding</keyword>
<comment type="subcellular location">
    <subcellularLocation>
        <location evidence="1">Cell inner membrane</location>
    </subcellularLocation>
</comment>
<evidence type="ECO:0000256" key="9">
    <source>
        <dbReference type="ARBA" id="ARBA00024784"/>
    </source>
</evidence>
<organism evidence="13 14">
    <name type="scientific">Aquella oligotrophica</name>
    <dbReference type="NCBI Taxonomy" id="2067065"/>
    <lineage>
        <taxon>Bacteria</taxon>
        <taxon>Pseudomonadati</taxon>
        <taxon>Pseudomonadota</taxon>
        <taxon>Betaproteobacteria</taxon>
        <taxon>Neisseriales</taxon>
        <taxon>Neisseriaceae</taxon>
        <taxon>Aquella</taxon>
    </lineage>
</organism>
<dbReference type="PANTHER" id="PTHR22683">
    <property type="entry name" value="SPORULATION PROTEIN RELATED"/>
    <property type="match status" value="1"/>
</dbReference>
<dbReference type="EMBL" id="CP024847">
    <property type="protein sequence ID" value="AUR53180.1"/>
    <property type="molecule type" value="Genomic_DNA"/>
</dbReference>
<evidence type="ECO:0000256" key="5">
    <source>
        <dbReference type="ARBA" id="ARBA00022829"/>
    </source>
</evidence>
<dbReference type="PROSITE" id="PS50901">
    <property type="entry name" value="FTSK"/>
    <property type="match status" value="1"/>
</dbReference>
<dbReference type="Proteomes" id="UP000236655">
    <property type="component" value="Chromosome"/>
</dbReference>
<dbReference type="GO" id="GO:0005886">
    <property type="term" value="C:plasma membrane"/>
    <property type="evidence" value="ECO:0007669"/>
    <property type="project" value="UniProtKB-SubCell"/>
</dbReference>
<dbReference type="InterPro" id="IPR018541">
    <property type="entry name" value="Ftsk_gamma"/>
</dbReference>
<sequence length="682" mass="75333">MITAFSFAFAISWVTIAERIGAGLEYVYLGLAGLVERKDEEAYEEPQKVTEKKSFFGFKRKAKVDEDTEIESEFTHKLVDYEEAIEEKANKFSSKFRFLKEQKDEELSTDEEVYNNSIDEDEIEEFVVHQPKHQEAASDLDFLARLDNIDSEKPVSINNEEIIPKPLAKKPVIVPKLHSVDLLAESGKRQLPATALLNLPKQQAETVSPETIEYVSNTIENTLAEFGVEVKIINVESGPVITRYELIPPKGVRGDKITGLAKEIARSLALPNVRVVETIPGKNSMGIEVPNFKRQVIYLKEIFDSSVYRNNSSLLTLALGKDIAGDVIVTDLAKMPHLLVAGTTGSGKSVAVNGMILSILFNATPDEVKFIMIDPKMVELSFYQDIPHLLAPVVTDMSQAANALKWTVGEMEQRYRIMAKIGTKNIVTFNQKVEAAISQGTPINNPLSIDPANPEPLSKWPYIVVIIDELADLMMVAGKKIEQYIARIAQKARAVGIHLIVATQRPSVDVITGLIKANIPARVSFQVSSKIDSRTILDQMGAETLLGQGDMLFLNPGSGVPRRIHGAFVNDDELHKVVEFLKAQGAPDYNDDILTGASEVTIPGFEEDSGAEGGSNIEKDSVFDEAVKFILASKRCSISSLQTQFGIGYNKAARIMSHLEKIGMVRRNERGGFELLNQPSTT</sequence>
<dbReference type="SMART" id="SM00843">
    <property type="entry name" value="Ftsk_gamma"/>
    <property type="match status" value="1"/>
</dbReference>
<proteinExistence type="inferred from homology"/>
<dbReference type="Pfam" id="PF01580">
    <property type="entry name" value="FtsK_SpoIIIE"/>
    <property type="match status" value="1"/>
</dbReference>
<dbReference type="AlphaFoldDB" id="A0A2I7N9N4"/>
<evidence type="ECO:0000256" key="8">
    <source>
        <dbReference type="ARBA" id="ARBA00023306"/>
    </source>
</evidence>
<evidence type="ECO:0000256" key="7">
    <source>
        <dbReference type="ARBA" id="ARBA00023125"/>
    </source>
</evidence>
<protein>
    <submittedName>
        <fullName evidence="13">Cell division protein FtsK</fullName>
    </submittedName>
</protein>
<dbReference type="InterPro" id="IPR036388">
    <property type="entry name" value="WH-like_DNA-bd_sf"/>
</dbReference>
<dbReference type="Pfam" id="PF09397">
    <property type="entry name" value="FtsK_gamma"/>
    <property type="match status" value="1"/>
</dbReference>
<dbReference type="CDD" id="cd01127">
    <property type="entry name" value="TrwB_TraG_TraD_VirD4"/>
    <property type="match status" value="1"/>
</dbReference>
<dbReference type="Pfam" id="PF17854">
    <property type="entry name" value="FtsK_alpha"/>
    <property type="match status" value="1"/>
</dbReference>
<evidence type="ECO:0000259" key="12">
    <source>
        <dbReference type="PROSITE" id="PS50901"/>
    </source>
</evidence>
<dbReference type="Gene3D" id="3.30.980.40">
    <property type="match status" value="1"/>
</dbReference>
<evidence type="ECO:0000256" key="11">
    <source>
        <dbReference type="PROSITE-ProRule" id="PRU00289"/>
    </source>
</evidence>
<dbReference type="InterPro" id="IPR050206">
    <property type="entry name" value="FtsK/SpoIIIE/SftA"/>
</dbReference>
<name>A0A2I7N9N4_9NEIS</name>
<gene>
    <name evidence="13" type="ORF">CUN60_08980</name>
</gene>
<keyword evidence="14" id="KW-1185">Reference proteome</keyword>
<dbReference type="FunFam" id="3.40.50.300:FF:000209">
    <property type="entry name" value="Cell division protein FtsK"/>
    <property type="match status" value="1"/>
</dbReference>
<dbReference type="SUPFAM" id="SSF52540">
    <property type="entry name" value="P-loop containing nucleoside triphosphate hydrolases"/>
    <property type="match status" value="1"/>
</dbReference>
<dbReference type="Gene3D" id="3.40.50.300">
    <property type="entry name" value="P-loop containing nucleotide triphosphate hydrolases"/>
    <property type="match status" value="1"/>
</dbReference>
<evidence type="ECO:0000256" key="2">
    <source>
        <dbReference type="ARBA" id="ARBA00006474"/>
    </source>
</evidence>
<keyword evidence="3 13" id="KW-0132">Cell division</keyword>
<keyword evidence="8" id="KW-0131">Cell cycle</keyword>
<feature type="binding site" evidence="11">
    <location>
        <begin position="342"/>
        <end position="349"/>
    </location>
    <ligand>
        <name>ATP</name>
        <dbReference type="ChEBI" id="CHEBI:30616"/>
    </ligand>
</feature>
<feature type="domain" description="FtsK" evidence="12">
    <location>
        <begin position="324"/>
        <end position="534"/>
    </location>
</feature>
<evidence type="ECO:0000256" key="4">
    <source>
        <dbReference type="ARBA" id="ARBA00022741"/>
    </source>
</evidence>
<keyword evidence="5" id="KW-0159">Chromosome partition</keyword>
<reference evidence="14" key="1">
    <citation type="submission" date="2017-11" db="EMBL/GenBank/DDBJ databases">
        <authorList>
            <person name="Chan K.G."/>
            <person name="Lee L.S."/>
        </authorList>
    </citation>
    <scope>NUCLEOTIDE SEQUENCE [LARGE SCALE GENOMIC DNA]</scope>
    <source>
        <strain evidence="14">DSM 100970</strain>
    </source>
</reference>
<dbReference type="SUPFAM" id="SSF46785">
    <property type="entry name" value="Winged helix' DNA-binding domain"/>
    <property type="match status" value="1"/>
</dbReference>
<accession>A0A2I7N9N4</accession>
<dbReference type="GO" id="GO:0007059">
    <property type="term" value="P:chromosome segregation"/>
    <property type="evidence" value="ECO:0007669"/>
    <property type="project" value="UniProtKB-KW"/>
</dbReference>
<dbReference type="InterPro" id="IPR027417">
    <property type="entry name" value="P-loop_NTPase"/>
</dbReference>
<dbReference type="PANTHER" id="PTHR22683:SF41">
    <property type="entry name" value="DNA TRANSLOCASE FTSK"/>
    <property type="match status" value="1"/>
</dbReference>
<dbReference type="GO" id="GO:0003677">
    <property type="term" value="F:DNA binding"/>
    <property type="evidence" value="ECO:0007669"/>
    <property type="project" value="UniProtKB-KW"/>
</dbReference>
<dbReference type="KEGG" id="nba:CUN60_08980"/>
<comment type="similarity">
    <text evidence="2">Belongs to the FtsK/SpoIIIE/SftA family.</text>
</comment>
<dbReference type="InterPro" id="IPR002543">
    <property type="entry name" value="FtsK_dom"/>
</dbReference>
<evidence type="ECO:0000256" key="3">
    <source>
        <dbReference type="ARBA" id="ARBA00022618"/>
    </source>
</evidence>
<dbReference type="Gene3D" id="1.10.10.10">
    <property type="entry name" value="Winged helix-like DNA-binding domain superfamily/Winged helix DNA-binding domain"/>
    <property type="match status" value="1"/>
</dbReference>
<dbReference type="InterPro" id="IPR041027">
    <property type="entry name" value="FtsK_alpha"/>
</dbReference>
<evidence type="ECO:0000256" key="10">
    <source>
        <dbReference type="ARBA" id="ARBA00025923"/>
    </source>
</evidence>
<dbReference type="GO" id="GO:0051301">
    <property type="term" value="P:cell division"/>
    <property type="evidence" value="ECO:0007669"/>
    <property type="project" value="UniProtKB-KW"/>
</dbReference>
<comment type="subunit">
    <text evidence="10">Homohexamer. Forms a ring that surrounds DNA.</text>
</comment>
<dbReference type="GO" id="GO:0005524">
    <property type="term" value="F:ATP binding"/>
    <property type="evidence" value="ECO:0007669"/>
    <property type="project" value="UniProtKB-UniRule"/>
</dbReference>
<keyword evidence="7" id="KW-0238">DNA-binding</keyword>
<dbReference type="OrthoDB" id="9807790at2"/>
<keyword evidence="4 11" id="KW-0547">Nucleotide-binding</keyword>
<evidence type="ECO:0000313" key="13">
    <source>
        <dbReference type="EMBL" id="AUR53180.1"/>
    </source>
</evidence>
<evidence type="ECO:0000256" key="1">
    <source>
        <dbReference type="ARBA" id="ARBA00004533"/>
    </source>
</evidence>
<evidence type="ECO:0000313" key="14">
    <source>
        <dbReference type="Proteomes" id="UP000236655"/>
    </source>
</evidence>
<dbReference type="InterPro" id="IPR036390">
    <property type="entry name" value="WH_DNA-bd_sf"/>
</dbReference>